<dbReference type="Gene3D" id="2.60.40.1180">
    <property type="entry name" value="Golgi alpha-mannosidase II"/>
    <property type="match status" value="1"/>
</dbReference>
<dbReference type="Gene3D" id="3.20.20.80">
    <property type="entry name" value="Glycosidases"/>
    <property type="match status" value="1"/>
</dbReference>
<dbReference type="OrthoDB" id="9806701at2"/>
<dbReference type="GO" id="GO:0004553">
    <property type="term" value="F:hydrolase activity, hydrolyzing O-glycosyl compounds"/>
    <property type="evidence" value="ECO:0007669"/>
    <property type="project" value="InterPro"/>
</dbReference>
<dbReference type="PANTHER" id="PTHR42767:SF1">
    <property type="entry name" value="ENDO-BETA-1,6-GALACTANASE-LIKE DOMAIN-CONTAINING PROTEIN"/>
    <property type="match status" value="1"/>
</dbReference>
<name>A0A1I5M5K6_9BACT</name>
<dbReference type="InterPro" id="IPR039514">
    <property type="entry name" value="6GAL-like"/>
</dbReference>
<dbReference type="EMBL" id="FOXH01000001">
    <property type="protein sequence ID" value="SFP04607.1"/>
    <property type="molecule type" value="Genomic_DNA"/>
</dbReference>
<evidence type="ECO:0000313" key="2">
    <source>
        <dbReference type="EMBL" id="SFP04607.1"/>
    </source>
</evidence>
<keyword evidence="3" id="KW-1185">Reference proteome</keyword>
<sequence>MPVNHKSKIMSLRTQQRQKVSLFARQKKWLLIYGFLFSVTGCSKAQISSDNAKSGLENKEVVITIDASGTYQKIDHFGASDAWSCQFVGNWPDAGRNAIADLLFSQDTTANGQPLGIGLSVWRFNIGAGSTLQDEGSGIGDEWRRADSFLNDDGSYNWDRQAGQIWFLNAAKKRRVNQFLAFTNSPPVQYTVNKKAFATAGKSNLSVDKFDAFASFLTNVIKGVKNKTGILFDYISPVNEPQWEWSDGGQEGTPFNNSEIAGITRSLSASLIKQNLSTKISVAEAGQLDFLYSAGNNPVKGNQVTDFFRTDSPNYLGNLPNLEKAISGHSYFTSSPFEQASEKRRQLAGSVSAIPSLKYWMSEYCILGDNSGEMNGNKKDLGIDPALYVARTIHNDLVNGNASAWHWWVAISPYDYKDGLIYIDKAKTDGSFNTSKMLWGFGNFSRFIRPGAERISASLENADAQSNLFLVSSYKDLAAKQLVTVIVNSGINPVNIKLAIRNLKVTAVRPFITSKDADLKPAALTKSDQVITIPARSVTTLVGDIL</sequence>
<dbReference type="SUPFAM" id="SSF51011">
    <property type="entry name" value="Glycosyl hydrolase domain"/>
    <property type="match status" value="1"/>
</dbReference>
<proteinExistence type="predicted"/>
<organism evidence="2 3">
    <name type="scientific">Pseudarcicella hirudinis</name>
    <dbReference type="NCBI Taxonomy" id="1079859"/>
    <lineage>
        <taxon>Bacteria</taxon>
        <taxon>Pseudomonadati</taxon>
        <taxon>Bacteroidota</taxon>
        <taxon>Cytophagia</taxon>
        <taxon>Cytophagales</taxon>
        <taxon>Flectobacillaceae</taxon>
        <taxon>Pseudarcicella</taxon>
    </lineage>
</organism>
<dbReference type="Proteomes" id="UP000199306">
    <property type="component" value="Unassembled WGS sequence"/>
</dbReference>
<protein>
    <submittedName>
        <fullName evidence="2">O-Glycosyl hydrolase</fullName>
    </submittedName>
</protein>
<accession>A0A1I5M5K6</accession>
<evidence type="ECO:0000259" key="1">
    <source>
        <dbReference type="Pfam" id="PF14587"/>
    </source>
</evidence>
<dbReference type="Pfam" id="PF14587">
    <property type="entry name" value="Glyco_hydr_30_2"/>
    <property type="match status" value="1"/>
</dbReference>
<feature type="domain" description="Endo-beta-1,6-galactanase-like" evidence="1">
    <location>
        <begin position="61"/>
        <end position="422"/>
    </location>
</feature>
<dbReference type="SUPFAM" id="SSF51445">
    <property type="entry name" value="(Trans)glycosidases"/>
    <property type="match status" value="1"/>
</dbReference>
<dbReference type="InterPro" id="IPR017853">
    <property type="entry name" value="GH"/>
</dbReference>
<reference evidence="2 3" key="1">
    <citation type="submission" date="2016-10" db="EMBL/GenBank/DDBJ databases">
        <authorList>
            <person name="de Groot N.N."/>
        </authorList>
    </citation>
    <scope>NUCLEOTIDE SEQUENCE [LARGE SCALE GENOMIC DNA]</scope>
    <source>
        <strain evidence="3">E92,LMG 26720,CCM 7988</strain>
    </source>
</reference>
<dbReference type="InterPro" id="IPR013780">
    <property type="entry name" value="Glyco_hydro_b"/>
</dbReference>
<gene>
    <name evidence="2" type="ORF">SAMN04515674_101132</name>
</gene>
<dbReference type="STRING" id="1079859.SAMN04515674_101132"/>
<dbReference type="AlphaFoldDB" id="A0A1I5M5K6"/>
<keyword evidence="2" id="KW-0378">Hydrolase</keyword>
<evidence type="ECO:0000313" key="3">
    <source>
        <dbReference type="Proteomes" id="UP000199306"/>
    </source>
</evidence>
<dbReference type="InterPro" id="IPR039743">
    <property type="entry name" value="6GAL/EXGAL"/>
</dbReference>
<dbReference type="PANTHER" id="PTHR42767">
    <property type="entry name" value="ENDO-BETA-1,6-GALACTANASE"/>
    <property type="match status" value="1"/>
</dbReference>